<evidence type="ECO:0000256" key="2">
    <source>
        <dbReference type="ARBA" id="ARBA00022448"/>
    </source>
</evidence>
<evidence type="ECO:0000256" key="3">
    <source>
        <dbReference type="ARBA" id="ARBA00022692"/>
    </source>
</evidence>
<dbReference type="PANTHER" id="PTHR23130:SF185">
    <property type="entry name" value="CYTOCHROME B561 AND DOMON DOMAIN-CONTAINING PROTEIN"/>
    <property type="match status" value="1"/>
</dbReference>
<evidence type="ECO:0000259" key="9">
    <source>
        <dbReference type="PROSITE" id="PS52045"/>
    </source>
</evidence>
<feature type="domain" description="Cytochrome b561" evidence="8">
    <location>
        <begin position="183"/>
        <end position="300"/>
    </location>
</feature>
<dbReference type="STRING" id="35608.A0A2U1MZK5"/>
<reference evidence="10 11" key="1">
    <citation type="journal article" date="2018" name="Mol. Plant">
        <title>The genome of Artemisia annua provides insight into the evolution of Asteraceae family and artemisinin biosynthesis.</title>
        <authorList>
            <person name="Shen Q."/>
            <person name="Zhang L."/>
            <person name="Liao Z."/>
            <person name="Wang S."/>
            <person name="Yan T."/>
            <person name="Shi P."/>
            <person name="Liu M."/>
            <person name="Fu X."/>
            <person name="Pan Q."/>
            <person name="Wang Y."/>
            <person name="Lv Z."/>
            <person name="Lu X."/>
            <person name="Zhang F."/>
            <person name="Jiang W."/>
            <person name="Ma Y."/>
            <person name="Chen M."/>
            <person name="Hao X."/>
            <person name="Li L."/>
            <person name="Tang Y."/>
            <person name="Lv G."/>
            <person name="Zhou Y."/>
            <person name="Sun X."/>
            <person name="Brodelius P.E."/>
            <person name="Rose J.K.C."/>
            <person name="Tang K."/>
        </authorList>
    </citation>
    <scope>NUCLEOTIDE SEQUENCE [LARGE SCALE GENOMIC DNA]</scope>
    <source>
        <strain evidence="11">cv. Huhao1</strain>
        <tissue evidence="10">Leaf</tissue>
    </source>
</reference>
<dbReference type="Gene3D" id="1.20.120.1770">
    <property type="match status" value="1"/>
</dbReference>
<dbReference type="AlphaFoldDB" id="A0A2U1MZK5"/>
<sequence>MRCLTEKDEVLLVRCWRSKYKWRERSRLTFWTLADDGNKAATRNPFQLIVLAFSAVTPPIHHLLHTPAPDPFVNGDQYYGAKASMNVWMPAVTDAYEFSLSQLWVISGSFGNDLNTIEAGWQVSPELYGDGYPRFFTYWTVSNIDTFFLNALEVADGRTSKLEFDVTDMSGEYSDGVMRIFATVALLEKGQTTVNQVWQVGAGGGNGNSKTRKRNIHGILNSVSWGILFPVGIMIARYLRTWTSADPAWFYLHGFLQISAYTIGVAGWATGLKLGSESKGVMYTGHRNIGIALFCLATLQGLGDDVDYMKVSQVKVPLYGCDCYAYALGFWARGSCSRVWSQGEKLQVRFPSQLKKAPVNYEGIRVSGHGGWFLLRLSLHDPVLPLNIEAPSNEDAVKLGLAVLSAANEFSALDVYALAKFVQQ</sequence>
<dbReference type="Proteomes" id="UP000245207">
    <property type="component" value="Unassembled WGS sequence"/>
</dbReference>
<evidence type="ECO:0000259" key="8">
    <source>
        <dbReference type="PROSITE" id="PS50939"/>
    </source>
</evidence>
<accession>A0A2U1MZK5</accession>
<dbReference type="InterPro" id="IPR045265">
    <property type="entry name" value="AIR12_DOMON"/>
</dbReference>
<evidence type="ECO:0000313" key="11">
    <source>
        <dbReference type="Proteomes" id="UP000245207"/>
    </source>
</evidence>
<gene>
    <name evidence="10" type="ORF">CTI12_AA193560</name>
</gene>
<dbReference type="SMART" id="SM00665">
    <property type="entry name" value="B561"/>
    <property type="match status" value="1"/>
</dbReference>
<dbReference type="PROSITE" id="PS52045">
    <property type="entry name" value="NEPROSIN_PEP_CD"/>
    <property type="match status" value="1"/>
</dbReference>
<name>A0A2U1MZK5_ARTAN</name>
<dbReference type="PROSITE" id="PS50939">
    <property type="entry name" value="CYTOCHROME_B561"/>
    <property type="match status" value="1"/>
</dbReference>
<dbReference type="InterPro" id="IPR006593">
    <property type="entry name" value="Cyt_b561/ferric_Rdtase_TM"/>
</dbReference>
<feature type="transmembrane region" description="Helical" evidence="7">
    <location>
        <begin position="248"/>
        <end position="269"/>
    </location>
</feature>
<organism evidence="10 11">
    <name type="scientific">Artemisia annua</name>
    <name type="common">Sweet wormwood</name>
    <dbReference type="NCBI Taxonomy" id="35608"/>
    <lineage>
        <taxon>Eukaryota</taxon>
        <taxon>Viridiplantae</taxon>
        <taxon>Streptophyta</taxon>
        <taxon>Embryophyta</taxon>
        <taxon>Tracheophyta</taxon>
        <taxon>Spermatophyta</taxon>
        <taxon>Magnoliopsida</taxon>
        <taxon>eudicotyledons</taxon>
        <taxon>Gunneridae</taxon>
        <taxon>Pentapetalae</taxon>
        <taxon>asterids</taxon>
        <taxon>campanulids</taxon>
        <taxon>Asterales</taxon>
        <taxon>Asteraceae</taxon>
        <taxon>Asteroideae</taxon>
        <taxon>Anthemideae</taxon>
        <taxon>Artemisiinae</taxon>
        <taxon>Artemisia</taxon>
    </lineage>
</organism>
<feature type="transmembrane region" description="Helical" evidence="7">
    <location>
        <begin position="218"/>
        <end position="236"/>
    </location>
</feature>
<dbReference type="Pfam" id="PF04526">
    <property type="entry name" value="DUF568"/>
    <property type="match status" value="1"/>
</dbReference>
<keyword evidence="11" id="KW-1185">Reference proteome</keyword>
<dbReference type="EMBL" id="PKPP01003985">
    <property type="protein sequence ID" value="PWA66667.1"/>
    <property type="molecule type" value="Genomic_DNA"/>
</dbReference>
<comment type="caution">
    <text evidence="10">The sequence shown here is derived from an EMBL/GenBank/DDBJ whole genome shotgun (WGS) entry which is preliminary data.</text>
</comment>
<dbReference type="OrthoDB" id="366214at2759"/>
<dbReference type="Gene3D" id="3.90.1320.10">
    <property type="entry name" value="Outer-capsid protein sigma 3, large lobe"/>
    <property type="match status" value="1"/>
</dbReference>
<keyword evidence="2" id="KW-0813">Transport</keyword>
<evidence type="ECO:0000256" key="7">
    <source>
        <dbReference type="SAM" id="Phobius"/>
    </source>
</evidence>
<evidence type="ECO:0000256" key="4">
    <source>
        <dbReference type="ARBA" id="ARBA00022982"/>
    </source>
</evidence>
<keyword evidence="3 7" id="KW-0812">Transmembrane</keyword>
<dbReference type="CDD" id="cd08760">
    <property type="entry name" value="Cyt_b561_FRRS1_like"/>
    <property type="match status" value="1"/>
</dbReference>
<dbReference type="GO" id="GO:0016868">
    <property type="term" value="F:intramolecular phosphotransferase activity"/>
    <property type="evidence" value="ECO:0007669"/>
    <property type="project" value="InterPro"/>
</dbReference>
<comment type="subcellular location">
    <subcellularLocation>
        <location evidence="1">Membrane</location>
    </subcellularLocation>
</comment>
<dbReference type="Gene3D" id="3.30.310.50">
    <property type="entry name" value="Alpha-D-phosphohexomutase, C-terminal domain"/>
    <property type="match status" value="1"/>
</dbReference>
<keyword evidence="6 7" id="KW-0472">Membrane</keyword>
<dbReference type="InterPro" id="IPR036900">
    <property type="entry name" value="A-D-PHexomutase_C_sf"/>
</dbReference>
<dbReference type="PANTHER" id="PTHR23130">
    <property type="entry name" value="CYTOCHROME B561 AND DOMON DOMAIN-CONTAINING PROTEIN"/>
    <property type="match status" value="1"/>
</dbReference>
<feature type="domain" description="Neprosin PEP catalytic" evidence="9">
    <location>
        <begin position="56"/>
        <end position="337"/>
    </location>
</feature>
<keyword evidence="5 7" id="KW-1133">Transmembrane helix</keyword>
<protein>
    <submittedName>
        <fullName evidence="10">Cytochrome b561</fullName>
    </submittedName>
</protein>
<evidence type="ECO:0000313" key="10">
    <source>
        <dbReference type="EMBL" id="PWA66667.1"/>
    </source>
</evidence>
<dbReference type="SUPFAM" id="SSF55957">
    <property type="entry name" value="Phosphoglucomutase, C-terminal domain"/>
    <property type="match status" value="1"/>
</dbReference>
<keyword evidence="4" id="KW-0249">Electron transport</keyword>
<proteinExistence type="predicted"/>
<evidence type="ECO:0000256" key="5">
    <source>
        <dbReference type="ARBA" id="ARBA00022989"/>
    </source>
</evidence>
<dbReference type="InterPro" id="IPR004314">
    <property type="entry name" value="Neprosin"/>
</dbReference>
<dbReference type="GO" id="GO:0016020">
    <property type="term" value="C:membrane"/>
    <property type="evidence" value="ECO:0007669"/>
    <property type="project" value="UniProtKB-SubCell"/>
</dbReference>
<evidence type="ECO:0000256" key="6">
    <source>
        <dbReference type="ARBA" id="ARBA00023136"/>
    </source>
</evidence>
<dbReference type="Pfam" id="PF03080">
    <property type="entry name" value="Neprosin"/>
    <property type="match status" value="1"/>
</dbReference>
<evidence type="ECO:0000256" key="1">
    <source>
        <dbReference type="ARBA" id="ARBA00004370"/>
    </source>
</evidence>